<dbReference type="EMBL" id="VEVQ02000007">
    <property type="protein sequence ID" value="NHN26361.1"/>
    <property type="molecule type" value="Genomic_DNA"/>
</dbReference>
<name>A0ABX0IS15_9FLAO</name>
<feature type="domain" description="GIY-YIG" evidence="2">
    <location>
        <begin position="9"/>
        <end position="88"/>
    </location>
</feature>
<accession>A0ABX0IS15</accession>
<comment type="caution">
    <text evidence="3">The sequence shown here is derived from an EMBL/GenBank/DDBJ whole genome shotgun (WGS) entry which is preliminary data.</text>
</comment>
<evidence type="ECO:0000313" key="4">
    <source>
        <dbReference type="Proteomes" id="UP000817854"/>
    </source>
</evidence>
<proteinExistence type="inferred from homology"/>
<evidence type="ECO:0000256" key="1">
    <source>
        <dbReference type="ARBA" id="ARBA00007435"/>
    </source>
</evidence>
<dbReference type="SMART" id="SM00465">
    <property type="entry name" value="GIYc"/>
    <property type="match status" value="1"/>
</dbReference>
<organism evidence="3 4">
    <name type="scientific">Flavobacterium jejuense</name>
    <dbReference type="NCBI Taxonomy" id="1544455"/>
    <lineage>
        <taxon>Bacteria</taxon>
        <taxon>Pseudomonadati</taxon>
        <taxon>Bacteroidota</taxon>
        <taxon>Flavobacteriia</taxon>
        <taxon>Flavobacteriales</taxon>
        <taxon>Flavobacteriaceae</taxon>
        <taxon>Flavobacterium</taxon>
    </lineage>
</organism>
<dbReference type="RefSeq" id="WP_140962692.1">
    <property type="nucleotide sequence ID" value="NZ_VEVQ02000007.1"/>
</dbReference>
<gene>
    <name evidence="3" type="ORF">FIA58_011785</name>
</gene>
<sequence length="107" mass="13141">MKELTNGYHTYYVYILTNKHRTTFYIGVTNNLKIRLQQHIDSVTENTHSFVSRYKVEYLVYYEKHTWIQEAIAREKELKGWRREKKLHLIQSFNESFAFLNHHFLDK</sequence>
<evidence type="ECO:0000259" key="2">
    <source>
        <dbReference type="PROSITE" id="PS50164"/>
    </source>
</evidence>
<dbReference type="CDD" id="cd10448">
    <property type="entry name" value="GIY-YIG_unchar_3"/>
    <property type="match status" value="1"/>
</dbReference>
<dbReference type="PROSITE" id="PS50164">
    <property type="entry name" value="GIY_YIG"/>
    <property type="match status" value="1"/>
</dbReference>
<reference evidence="3" key="2">
    <citation type="submission" date="2020-02" db="EMBL/GenBank/DDBJ databases">
        <title>Flavobacterium profundi sp. nov., isolated from a deep-sea seamount.</title>
        <authorList>
            <person name="Zhang D.-C."/>
        </authorList>
    </citation>
    <scope>NUCLEOTIDE SEQUENCE</scope>
    <source>
        <strain evidence="3">EC11</strain>
    </source>
</reference>
<evidence type="ECO:0000313" key="3">
    <source>
        <dbReference type="EMBL" id="NHN26361.1"/>
    </source>
</evidence>
<dbReference type="InterPro" id="IPR035901">
    <property type="entry name" value="GIY-YIG_endonuc_sf"/>
</dbReference>
<dbReference type="InterPro" id="IPR000305">
    <property type="entry name" value="GIY-YIG_endonuc"/>
</dbReference>
<reference evidence="3" key="1">
    <citation type="submission" date="2019-05" db="EMBL/GenBank/DDBJ databases">
        <authorList>
            <person name="Lianzixin W."/>
        </authorList>
    </citation>
    <scope>NUCLEOTIDE SEQUENCE</scope>
    <source>
        <strain evidence="3">EC11</strain>
    </source>
</reference>
<dbReference type="PANTHER" id="PTHR34477:SF5">
    <property type="entry name" value="BSL5627 PROTEIN"/>
    <property type="match status" value="1"/>
</dbReference>
<dbReference type="InterPro" id="IPR050190">
    <property type="entry name" value="UPF0213_domain"/>
</dbReference>
<dbReference type="Pfam" id="PF01541">
    <property type="entry name" value="GIY-YIG"/>
    <property type="match status" value="1"/>
</dbReference>
<dbReference type="PANTHER" id="PTHR34477">
    <property type="entry name" value="UPF0213 PROTEIN YHBQ"/>
    <property type="match status" value="1"/>
</dbReference>
<dbReference type="Proteomes" id="UP000817854">
    <property type="component" value="Unassembled WGS sequence"/>
</dbReference>
<keyword evidence="4" id="KW-1185">Reference proteome</keyword>
<dbReference type="SUPFAM" id="SSF82771">
    <property type="entry name" value="GIY-YIG endonuclease"/>
    <property type="match status" value="1"/>
</dbReference>
<protein>
    <submittedName>
        <fullName evidence="3">GIY-YIG nuclease family protein</fullName>
    </submittedName>
</protein>
<dbReference type="Gene3D" id="3.40.1440.10">
    <property type="entry name" value="GIY-YIG endonuclease"/>
    <property type="match status" value="1"/>
</dbReference>
<comment type="similarity">
    <text evidence="1">Belongs to the UPF0213 family.</text>
</comment>